<keyword evidence="3" id="KW-0067">ATP-binding</keyword>
<dbReference type="Proteomes" id="UP001595699">
    <property type="component" value="Unassembled WGS sequence"/>
</dbReference>
<feature type="domain" description="AAA+ ATPase" evidence="5">
    <location>
        <begin position="249"/>
        <end position="377"/>
    </location>
</feature>
<dbReference type="InterPro" id="IPR050221">
    <property type="entry name" value="26S_Proteasome_ATPase"/>
</dbReference>
<reference evidence="7" key="1">
    <citation type="journal article" date="2019" name="Int. J. Syst. Evol. Microbiol.">
        <title>The Global Catalogue of Microorganisms (GCM) 10K type strain sequencing project: providing services to taxonomists for standard genome sequencing and annotation.</title>
        <authorList>
            <consortium name="The Broad Institute Genomics Platform"/>
            <consortium name="The Broad Institute Genome Sequencing Center for Infectious Disease"/>
            <person name="Wu L."/>
            <person name="Ma J."/>
        </authorList>
    </citation>
    <scope>NUCLEOTIDE SEQUENCE [LARGE SCALE GENOMIC DNA]</scope>
    <source>
        <strain evidence="7">CGMCC 4.7241</strain>
    </source>
</reference>
<dbReference type="InterPro" id="IPR003593">
    <property type="entry name" value="AAA+_ATPase"/>
</dbReference>
<keyword evidence="2" id="KW-0547">Nucleotide-binding</keyword>
<feature type="region of interest" description="Disordered" evidence="4">
    <location>
        <begin position="457"/>
        <end position="485"/>
    </location>
</feature>
<keyword evidence="7" id="KW-1185">Reference proteome</keyword>
<organism evidence="6 7">
    <name type="scientific">Tenggerimyces flavus</name>
    <dbReference type="NCBI Taxonomy" id="1708749"/>
    <lineage>
        <taxon>Bacteria</taxon>
        <taxon>Bacillati</taxon>
        <taxon>Actinomycetota</taxon>
        <taxon>Actinomycetes</taxon>
        <taxon>Propionibacteriales</taxon>
        <taxon>Nocardioidaceae</taxon>
        <taxon>Tenggerimyces</taxon>
    </lineage>
</organism>
<accession>A0ABV7YPY0</accession>
<dbReference type="Pfam" id="PF00004">
    <property type="entry name" value="AAA"/>
    <property type="match status" value="1"/>
</dbReference>
<comment type="caution">
    <text evidence="6">The sequence shown here is derived from an EMBL/GenBank/DDBJ whole genome shotgun (WGS) entry which is preliminary data.</text>
</comment>
<dbReference type="InterPro" id="IPR003959">
    <property type="entry name" value="ATPase_AAA_core"/>
</dbReference>
<dbReference type="Gene3D" id="3.40.50.300">
    <property type="entry name" value="P-loop containing nucleotide triphosphate hydrolases"/>
    <property type="match status" value="1"/>
</dbReference>
<comment type="similarity">
    <text evidence="1">Belongs to the AAA ATPase family.</text>
</comment>
<dbReference type="PANTHER" id="PTHR23073">
    <property type="entry name" value="26S PROTEASOME REGULATORY SUBUNIT"/>
    <property type="match status" value="1"/>
</dbReference>
<evidence type="ECO:0000313" key="7">
    <source>
        <dbReference type="Proteomes" id="UP001595699"/>
    </source>
</evidence>
<sequence length="485" mass="53017">MTNGENANEEFRQEFRRLINQLTRDEPTTRPPLIPRLREHLGFEPLEAPVLLTNFAGHDHANVHLALTAWFSAPGRSFELIGVSGANRSDNPLAEILEGAERWNHYGVGAVDYSHVSISVDDELDCVAYGFFLGVDGDDRFAVLMQGPAPRYGLGAVRVEVIATTTDAGKRLLDELPDLMREHNIFRGKVVSLEGADFAEGVGPFRFHRRPGVQRSEVVLPDGVLDRVERHVIGVAAHREKLLAEGQHLRRGLLLYGPPGTGKTHTVRYLLSRLEDFTVVLLSGTTIQYISAACSLARMLQPALVVLEDCDLVAEARSRGRGGENPLLFTVLNEIDGLASEADVAFLMTTNRADLLEPALSQRPGRVDIAVEIPLPDKAGRRQLLDLYGPRLQLTEDDAAEVVERTDGTTASFAKELVRRSVLVSAERGGDETSAADVRLALDELLSDRDALTRRLLGAGGDEPQYVEPAPFTDGPAVPGLAPRD</sequence>
<evidence type="ECO:0000256" key="4">
    <source>
        <dbReference type="SAM" id="MobiDB-lite"/>
    </source>
</evidence>
<dbReference type="RefSeq" id="WP_205121955.1">
    <property type="nucleotide sequence ID" value="NZ_JAFBCM010000001.1"/>
</dbReference>
<dbReference type="SUPFAM" id="SSF52540">
    <property type="entry name" value="P-loop containing nucleoside triphosphate hydrolases"/>
    <property type="match status" value="1"/>
</dbReference>
<dbReference type="InterPro" id="IPR027417">
    <property type="entry name" value="P-loop_NTPase"/>
</dbReference>
<proteinExistence type="inferred from homology"/>
<evidence type="ECO:0000256" key="1">
    <source>
        <dbReference type="ARBA" id="ARBA00006914"/>
    </source>
</evidence>
<evidence type="ECO:0000256" key="3">
    <source>
        <dbReference type="ARBA" id="ARBA00022840"/>
    </source>
</evidence>
<dbReference type="EMBL" id="JBHRZH010000055">
    <property type="protein sequence ID" value="MFC3766437.1"/>
    <property type="molecule type" value="Genomic_DNA"/>
</dbReference>
<protein>
    <submittedName>
        <fullName evidence="6">AAA family ATPase</fullName>
    </submittedName>
</protein>
<evidence type="ECO:0000256" key="2">
    <source>
        <dbReference type="ARBA" id="ARBA00022741"/>
    </source>
</evidence>
<dbReference type="SMART" id="SM00382">
    <property type="entry name" value="AAA"/>
    <property type="match status" value="1"/>
</dbReference>
<dbReference type="CDD" id="cd19481">
    <property type="entry name" value="RecA-like_protease"/>
    <property type="match status" value="1"/>
</dbReference>
<gene>
    <name evidence="6" type="ORF">ACFOUW_36810</name>
</gene>
<name>A0ABV7YPY0_9ACTN</name>
<evidence type="ECO:0000313" key="6">
    <source>
        <dbReference type="EMBL" id="MFC3766437.1"/>
    </source>
</evidence>
<evidence type="ECO:0000259" key="5">
    <source>
        <dbReference type="SMART" id="SM00382"/>
    </source>
</evidence>